<proteinExistence type="predicted"/>
<sequence>MKNKFHACASCVHFRAQRIGAKMKYECARLRYETNPKYQFNCWTPKESVKKLMEKRGM</sequence>
<dbReference type="RefSeq" id="WP_163239998.1">
    <property type="nucleotide sequence ID" value="NZ_JAAIWN010000004.1"/>
</dbReference>
<reference evidence="1 2" key="1">
    <citation type="submission" date="2020-07" db="EMBL/GenBank/DDBJ databases">
        <authorList>
            <person name="Feng H."/>
        </authorList>
    </citation>
    <scope>NUCLEOTIDE SEQUENCE [LARGE SCALE GENOMIC DNA]</scope>
    <source>
        <strain evidence="2">s-12</strain>
    </source>
</reference>
<comment type="caution">
    <text evidence="1">The sequence shown here is derived from an EMBL/GenBank/DDBJ whole genome shotgun (WGS) entry which is preliminary data.</text>
</comment>
<dbReference type="AlphaFoldDB" id="A0A7W1X1W2"/>
<name>A0A7W1X1W2_9BACI</name>
<dbReference type="Proteomes" id="UP000570010">
    <property type="component" value="Unassembled WGS sequence"/>
</dbReference>
<gene>
    <name evidence="1" type="ORF">H1Z61_03055</name>
</gene>
<evidence type="ECO:0000313" key="2">
    <source>
        <dbReference type="Proteomes" id="UP000570010"/>
    </source>
</evidence>
<evidence type="ECO:0000313" key="1">
    <source>
        <dbReference type="EMBL" id="MBA4536144.1"/>
    </source>
</evidence>
<accession>A0A7W1X1W2</accession>
<organism evidence="1 2">
    <name type="scientific">Bacillus aquiflavi</name>
    <dbReference type="NCBI Taxonomy" id="2672567"/>
    <lineage>
        <taxon>Bacteria</taxon>
        <taxon>Bacillati</taxon>
        <taxon>Bacillota</taxon>
        <taxon>Bacilli</taxon>
        <taxon>Bacillales</taxon>
        <taxon>Bacillaceae</taxon>
        <taxon>Bacillus</taxon>
    </lineage>
</organism>
<dbReference type="EMBL" id="JACEIO010000004">
    <property type="protein sequence ID" value="MBA4536144.1"/>
    <property type="molecule type" value="Genomic_DNA"/>
</dbReference>
<protein>
    <submittedName>
        <fullName evidence="1">Uncharacterized protein</fullName>
    </submittedName>
</protein>